<reference evidence="1 2" key="1">
    <citation type="submission" date="2019-03" db="EMBL/GenBank/DDBJ databases">
        <title>Genomic Encyclopedia of Type Strains, Phase IV (KMG-IV): sequencing the most valuable type-strain genomes for metagenomic binning, comparative biology and taxonomic classification.</title>
        <authorList>
            <person name="Goeker M."/>
        </authorList>
    </citation>
    <scope>NUCLEOTIDE SEQUENCE [LARGE SCALE GENOMIC DNA]</scope>
    <source>
        <strain evidence="1 2">DSM 21100</strain>
    </source>
</reference>
<evidence type="ECO:0000313" key="2">
    <source>
        <dbReference type="Proteomes" id="UP000295807"/>
    </source>
</evidence>
<gene>
    <name evidence="1" type="ORF">EDD80_101243</name>
</gene>
<proteinExistence type="predicted"/>
<sequence>MKLLKNAAQDIIFIVVAKLWQSGICDRAVEPLLVHWSRSTLLEVT</sequence>
<organism evidence="1 2">
    <name type="scientific">Anseongella ginsenosidimutans</name>
    <dbReference type="NCBI Taxonomy" id="496056"/>
    <lineage>
        <taxon>Bacteria</taxon>
        <taxon>Pseudomonadati</taxon>
        <taxon>Bacteroidota</taxon>
        <taxon>Sphingobacteriia</taxon>
        <taxon>Sphingobacteriales</taxon>
        <taxon>Sphingobacteriaceae</taxon>
        <taxon>Anseongella</taxon>
    </lineage>
</organism>
<name>A0A4R3KWP5_9SPHI</name>
<accession>A0A4R3KWP5</accession>
<evidence type="ECO:0000313" key="1">
    <source>
        <dbReference type="EMBL" id="TCS90045.1"/>
    </source>
</evidence>
<protein>
    <submittedName>
        <fullName evidence="1">Uncharacterized protein</fullName>
    </submittedName>
</protein>
<dbReference type="RefSeq" id="WP_158640501.1">
    <property type="nucleotide sequence ID" value="NZ_CP042432.1"/>
</dbReference>
<dbReference type="EMBL" id="SMAD01000001">
    <property type="protein sequence ID" value="TCS90045.1"/>
    <property type="molecule type" value="Genomic_DNA"/>
</dbReference>
<comment type="caution">
    <text evidence="1">The sequence shown here is derived from an EMBL/GenBank/DDBJ whole genome shotgun (WGS) entry which is preliminary data.</text>
</comment>
<dbReference type="Proteomes" id="UP000295807">
    <property type="component" value="Unassembled WGS sequence"/>
</dbReference>
<dbReference type="AlphaFoldDB" id="A0A4R3KWP5"/>
<keyword evidence="2" id="KW-1185">Reference proteome</keyword>